<dbReference type="InterPro" id="IPR058240">
    <property type="entry name" value="rSAM_sf"/>
</dbReference>
<keyword evidence="2" id="KW-0411">Iron-sulfur</keyword>
<dbReference type="Gene3D" id="3.80.30.20">
    <property type="entry name" value="tm_1862 like domain"/>
    <property type="match status" value="1"/>
</dbReference>
<sequence>MQVLRIQANLPETLSDTHIIIYVNHFRDTTMKLYIHVPFCHSKCAYCDFYSTPRKEWMEAYTDALINEWRVRSETFDEGIDTLYFGGGTPSSLPHALLKRIIDALDLDTRLLREATIEANPEDVSMEWVRFIVNETPLRRVSMGIQSFDDSELHTVGRRHTAARAIEATETLRAEGIANISCDLIYGLPGQDMKSWKRSLSTLTGLRPEHISAYLLSYEPGTRLFAMLDKGKIEETPDEVVEAMYAHLCEVTAKEGYLHYEISNFALPGKEAIHNSSYWDGSPYIGLGPGAHSWDGTKRSANPCNLKKYIEGNGSGVNETEDETIENLFNDMLITRLRTARGISLDEISEKFGKKMAETFKEESTPMIEDGRLVLTPDHRYAIPENQWLTSNAILLELIKV</sequence>
<dbReference type="SMART" id="SM00729">
    <property type="entry name" value="Elp3"/>
    <property type="match status" value="1"/>
</dbReference>
<reference evidence="5" key="1">
    <citation type="submission" date="2019-02" db="EMBL/GenBank/DDBJ databases">
        <title>Isolation and identification of novel species under the genus Muribaculum.</title>
        <authorList>
            <person name="Miyake S."/>
            <person name="Ding Y."/>
            <person name="Low A."/>
            <person name="Soh M."/>
            <person name="Seedorf H."/>
        </authorList>
    </citation>
    <scope>NUCLEOTIDE SEQUENCE [LARGE SCALE GENOMIC DNA]</scope>
    <source>
        <strain evidence="5">H5</strain>
    </source>
</reference>
<dbReference type="SFLD" id="SFLDG01082">
    <property type="entry name" value="B12-binding_domain_containing"/>
    <property type="match status" value="1"/>
</dbReference>
<evidence type="ECO:0000256" key="2">
    <source>
        <dbReference type="RuleBase" id="RU364116"/>
    </source>
</evidence>
<dbReference type="Pfam" id="PF06969">
    <property type="entry name" value="HemN_C"/>
    <property type="match status" value="1"/>
</dbReference>
<accession>A0A4P7W038</accession>
<dbReference type="InterPro" id="IPR006638">
    <property type="entry name" value="Elp3/MiaA/NifB-like_rSAM"/>
</dbReference>
<evidence type="ECO:0000259" key="3">
    <source>
        <dbReference type="PROSITE" id="PS51918"/>
    </source>
</evidence>
<proteinExistence type="inferred from homology"/>
<dbReference type="GO" id="GO:0051539">
    <property type="term" value="F:4 iron, 4 sulfur cluster binding"/>
    <property type="evidence" value="ECO:0007669"/>
    <property type="project" value="UniProtKB-UniRule"/>
</dbReference>
<dbReference type="KEGG" id="ddb:E7747_02075"/>
<keyword evidence="2" id="KW-0949">S-adenosyl-L-methionine</keyword>
<dbReference type="SFLD" id="SFLDS00029">
    <property type="entry name" value="Radical_SAM"/>
    <property type="match status" value="1"/>
</dbReference>
<dbReference type="PANTHER" id="PTHR13932:SF5">
    <property type="entry name" value="RADICAL S-ADENOSYL METHIONINE DOMAIN-CONTAINING PROTEIN 1, MITOCHONDRIAL"/>
    <property type="match status" value="1"/>
</dbReference>
<keyword evidence="2" id="KW-0408">Iron</keyword>
<dbReference type="InterPro" id="IPR007197">
    <property type="entry name" value="rSAM"/>
</dbReference>
<organism evidence="4 5">
    <name type="scientific">Duncaniella dubosii</name>
    <dbReference type="NCBI Taxonomy" id="2518971"/>
    <lineage>
        <taxon>Bacteria</taxon>
        <taxon>Pseudomonadati</taxon>
        <taxon>Bacteroidota</taxon>
        <taxon>Bacteroidia</taxon>
        <taxon>Bacteroidales</taxon>
        <taxon>Muribaculaceae</taxon>
        <taxon>Duncaniella</taxon>
    </lineage>
</organism>
<dbReference type="NCBIfam" id="TIGR00539">
    <property type="entry name" value="hemN_rel"/>
    <property type="match status" value="1"/>
</dbReference>
<keyword evidence="5" id="KW-1185">Reference proteome</keyword>
<evidence type="ECO:0000313" key="5">
    <source>
        <dbReference type="Proteomes" id="UP000297149"/>
    </source>
</evidence>
<dbReference type="InterPro" id="IPR004559">
    <property type="entry name" value="HemW-like"/>
</dbReference>
<name>A0A4P7W038_9BACT</name>
<dbReference type="GO" id="GO:0005737">
    <property type="term" value="C:cytoplasm"/>
    <property type="evidence" value="ECO:0007669"/>
    <property type="project" value="UniProtKB-SubCell"/>
</dbReference>
<dbReference type="SUPFAM" id="SSF102114">
    <property type="entry name" value="Radical SAM enzymes"/>
    <property type="match status" value="1"/>
</dbReference>
<gene>
    <name evidence="4" type="primary">hemW</name>
    <name evidence="4" type="ORF">E7747_02075</name>
</gene>
<evidence type="ECO:0000313" key="4">
    <source>
        <dbReference type="EMBL" id="QCD41199.1"/>
    </source>
</evidence>
<dbReference type="CDD" id="cd01335">
    <property type="entry name" value="Radical_SAM"/>
    <property type="match status" value="1"/>
</dbReference>
<dbReference type="SFLD" id="SFLDG01065">
    <property type="entry name" value="anaerobic_coproporphyrinogen-I"/>
    <property type="match status" value="1"/>
</dbReference>
<dbReference type="PANTHER" id="PTHR13932">
    <property type="entry name" value="COPROPORPHYRINIGEN III OXIDASE"/>
    <property type="match status" value="1"/>
</dbReference>
<feature type="domain" description="Radical SAM core" evidence="3">
    <location>
        <begin position="25"/>
        <end position="258"/>
    </location>
</feature>
<keyword evidence="2" id="KW-0143">Chaperone</keyword>
<dbReference type="EMBL" id="CP039396">
    <property type="protein sequence ID" value="QCD41199.1"/>
    <property type="molecule type" value="Genomic_DNA"/>
</dbReference>
<dbReference type="InterPro" id="IPR023404">
    <property type="entry name" value="rSAM_horseshoe"/>
</dbReference>
<comment type="function">
    <text evidence="2">Probably acts as a heme chaperone, transferring heme to an unknown acceptor. Binds one molecule of heme per monomer, possibly covalently. Binds 1 [4Fe-4S] cluster. The cluster is coordinated with 3 cysteines and an exchangeable S-adenosyl-L-methionine.</text>
</comment>
<evidence type="ECO:0000256" key="1">
    <source>
        <dbReference type="ARBA" id="ARBA00006100"/>
    </source>
</evidence>
<comment type="similarity">
    <text evidence="1">Belongs to the anaerobic coproporphyrinogen-III oxidase family. HemW subfamily.</text>
</comment>
<keyword evidence="2" id="KW-0479">Metal-binding</keyword>
<keyword evidence="2" id="KW-0349">Heme</keyword>
<protein>
    <recommendedName>
        <fullName evidence="2">Heme chaperone HemW</fullName>
    </recommendedName>
</protein>
<dbReference type="GO" id="GO:0006779">
    <property type="term" value="P:porphyrin-containing compound biosynthetic process"/>
    <property type="evidence" value="ECO:0007669"/>
    <property type="project" value="InterPro"/>
</dbReference>
<dbReference type="Pfam" id="PF04055">
    <property type="entry name" value="Radical_SAM"/>
    <property type="match status" value="1"/>
</dbReference>
<dbReference type="SFLD" id="SFLDF00562">
    <property type="entry name" value="HemN-like__clustered_with_heat"/>
    <property type="match status" value="1"/>
</dbReference>
<dbReference type="PROSITE" id="PS51918">
    <property type="entry name" value="RADICAL_SAM"/>
    <property type="match status" value="1"/>
</dbReference>
<dbReference type="AlphaFoldDB" id="A0A4P7W038"/>
<dbReference type="GO" id="GO:0046872">
    <property type="term" value="F:metal ion binding"/>
    <property type="evidence" value="ECO:0007669"/>
    <property type="project" value="UniProtKB-UniRule"/>
</dbReference>
<dbReference type="InterPro" id="IPR034505">
    <property type="entry name" value="Coproporphyrinogen-III_oxidase"/>
</dbReference>
<dbReference type="Proteomes" id="UP000297149">
    <property type="component" value="Chromosome"/>
</dbReference>
<keyword evidence="2" id="KW-0004">4Fe-4S</keyword>
<comment type="subcellular location">
    <subcellularLocation>
        <location evidence="2">Cytoplasm</location>
    </subcellularLocation>
</comment>
<dbReference type="GO" id="GO:0004109">
    <property type="term" value="F:coproporphyrinogen oxidase activity"/>
    <property type="evidence" value="ECO:0007669"/>
    <property type="project" value="InterPro"/>
</dbReference>
<keyword evidence="2" id="KW-0963">Cytoplasm</keyword>
<dbReference type="InterPro" id="IPR010723">
    <property type="entry name" value="HemN_C"/>
</dbReference>